<dbReference type="InterPro" id="IPR016191">
    <property type="entry name" value="Ribonuclease/ribotoxin"/>
</dbReference>
<name>A0AAU0PZF5_9CORY</name>
<reference evidence="5 6" key="1">
    <citation type="submission" date="2023-10" db="EMBL/GenBank/DDBJ databases">
        <title>complete genome sequence of Corynebacterium pseudokroppenstedtii P15-C1.</title>
        <authorList>
            <person name="Bruggemann H."/>
            <person name="Poehlein A."/>
        </authorList>
    </citation>
    <scope>NUCLEOTIDE SEQUENCE [LARGE SCALE GENOMIC DNA]</scope>
    <source>
        <strain evidence="5 6">P15_C1</strain>
    </source>
</reference>
<proteinExistence type="predicted"/>
<dbReference type="GO" id="GO:0003723">
    <property type="term" value="F:RNA binding"/>
    <property type="evidence" value="ECO:0007669"/>
    <property type="project" value="InterPro"/>
</dbReference>
<dbReference type="SUPFAM" id="SSF53933">
    <property type="entry name" value="Microbial ribonucleases"/>
    <property type="match status" value="1"/>
</dbReference>
<feature type="region of interest" description="Disordered" evidence="3">
    <location>
        <begin position="46"/>
        <end position="99"/>
    </location>
</feature>
<evidence type="ECO:0000313" key="6">
    <source>
        <dbReference type="Proteomes" id="UP001174314"/>
    </source>
</evidence>
<dbReference type="Proteomes" id="UP001174314">
    <property type="component" value="Chromosome"/>
</dbReference>
<evidence type="ECO:0000256" key="1">
    <source>
        <dbReference type="ARBA" id="ARBA00022722"/>
    </source>
</evidence>
<evidence type="ECO:0000313" key="5">
    <source>
        <dbReference type="EMBL" id="WPF25641.1"/>
    </source>
</evidence>
<feature type="transmembrane region" description="Helical" evidence="4">
    <location>
        <begin position="23"/>
        <end position="45"/>
    </location>
</feature>
<dbReference type="AlphaFoldDB" id="A0AAU0PZF5"/>
<evidence type="ECO:0000256" key="2">
    <source>
        <dbReference type="ARBA" id="ARBA00022801"/>
    </source>
</evidence>
<protein>
    <submittedName>
        <fullName evidence="5">Ribonuclease domain-containing protein</fullName>
    </submittedName>
</protein>
<organism evidence="5 6">
    <name type="scientific">Corynebacterium pseudokroppenstedtii</name>
    <dbReference type="NCBI Taxonomy" id="2804917"/>
    <lineage>
        <taxon>Bacteria</taxon>
        <taxon>Bacillati</taxon>
        <taxon>Actinomycetota</taxon>
        <taxon>Actinomycetes</taxon>
        <taxon>Mycobacteriales</taxon>
        <taxon>Corynebacteriaceae</taxon>
        <taxon>Corynebacterium</taxon>
    </lineage>
</organism>
<evidence type="ECO:0000256" key="3">
    <source>
        <dbReference type="SAM" id="MobiDB-lite"/>
    </source>
</evidence>
<keyword evidence="1" id="KW-0540">Nuclease</keyword>
<gene>
    <name evidence="5" type="ORF">Q0N40_03620</name>
</gene>
<evidence type="ECO:0000256" key="4">
    <source>
        <dbReference type="SAM" id="Phobius"/>
    </source>
</evidence>
<dbReference type="Gene3D" id="3.10.450.30">
    <property type="entry name" value="Microbial ribonucleases"/>
    <property type="match status" value="1"/>
</dbReference>
<keyword evidence="2" id="KW-0378">Hydrolase</keyword>
<dbReference type="GO" id="GO:0004521">
    <property type="term" value="F:RNA endonuclease activity"/>
    <property type="evidence" value="ECO:0007669"/>
    <property type="project" value="InterPro"/>
</dbReference>
<dbReference type="EMBL" id="CP137757">
    <property type="protein sequence ID" value="WPF25641.1"/>
    <property type="molecule type" value="Genomic_DNA"/>
</dbReference>
<dbReference type="GO" id="GO:0016787">
    <property type="term" value="F:hydrolase activity"/>
    <property type="evidence" value="ECO:0007669"/>
    <property type="project" value="UniProtKB-KW"/>
</dbReference>
<keyword evidence="4" id="KW-1133">Transmembrane helix</keyword>
<dbReference type="Pfam" id="PF00545">
    <property type="entry name" value="Ribonuclease"/>
    <property type="match status" value="1"/>
</dbReference>
<keyword evidence="4" id="KW-0812">Transmembrane</keyword>
<dbReference type="RefSeq" id="WP_204581989.1">
    <property type="nucleotide sequence ID" value="NZ_CP137757.1"/>
</dbReference>
<feature type="compositionally biased region" description="Low complexity" evidence="3">
    <location>
        <begin position="58"/>
        <end position="80"/>
    </location>
</feature>
<keyword evidence="4" id="KW-0472">Membrane</keyword>
<dbReference type="KEGG" id="cpsk:Q0N40_03620"/>
<sequence length="186" mass="20034">MPDAPQKNTQGGSQNARRGRHVLSLRTLTSILGAVVAGAVGLWGWDSVNNPSHNGTQSSESSSGSSSSGSSHSRGSNDSSQKGSSHGIPACNAKQLPDQARVVVDDIKSGGPFDYPQKDGSHFGNYENTLPHKKSNYYREYTVDEDKTDHSRGPARIITGGSTATHPDVWYYTSDHYSSFCEMQEN</sequence>
<accession>A0AAU0PZF5</accession>
<feature type="compositionally biased region" description="Polar residues" evidence="3">
    <location>
        <begin position="47"/>
        <end position="57"/>
    </location>
</feature>
<dbReference type="InterPro" id="IPR000026">
    <property type="entry name" value="N1-like"/>
</dbReference>
<keyword evidence="6" id="KW-1185">Reference proteome</keyword>